<dbReference type="Gene3D" id="3.30.230.10">
    <property type="match status" value="1"/>
</dbReference>
<dbReference type="GO" id="GO:0006508">
    <property type="term" value="P:proteolysis"/>
    <property type="evidence" value="ECO:0007669"/>
    <property type="project" value="UniProtKB-KW"/>
</dbReference>
<proteinExistence type="inferred from homology"/>
<feature type="active site" evidence="2">
    <location>
        <position position="502"/>
    </location>
</feature>
<keyword evidence="5" id="KW-1185">Reference proteome</keyword>
<dbReference type="Gene3D" id="3.40.50.300">
    <property type="entry name" value="P-loop containing nucleotide triphosphate hydrolases"/>
    <property type="match status" value="1"/>
</dbReference>
<dbReference type="InterPro" id="IPR027065">
    <property type="entry name" value="Lon_Prtase"/>
</dbReference>
<dbReference type="PANTHER" id="PTHR10046">
    <property type="entry name" value="ATP DEPENDENT LON PROTEASE FAMILY MEMBER"/>
    <property type="match status" value="1"/>
</dbReference>
<dbReference type="PROSITE" id="PS51786">
    <property type="entry name" value="LON_PROTEOLYTIC"/>
    <property type="match status" value="1"/>
</dbReference>
<reference evidence="5" key="1">
    <citation type="journal article" date="2018" name="Front. Microbiol.">
        <title>Genome-Based Analysis Reveals the Taxonomy and Diversity of the Family Idiomarinaceae.</title>
        <authorList>
            <person name="Liu Y."/>
            <person name="Lai Q."/>
            <person name="Shao Z."/>
        </authorList>
    </citation>
    <scope>NUCLEOTIDE SEQUENCE [LARGE SCALE GENOMIC DNA]</scope>
    <source>
        <strain evidence="5">R22</strain>
    </source>
</reference>
<dbReference type="GO" id="GO:0005524">
    <property type="term" value="F:ATP binding"/>
    <property type="evidence" value="ECO:0007669"/>
    <property type="project" value="InterPro"/>
</dbReference>
<comment type="similarity">
    <text evidence="2">Belongs to the peptidase S16 family.</text>
</comment>
<dbReference type="GO" id="GO:0004252">
    <property type="term" value="F:serine-type endopeptidase activity"/>
    <property type="evidence" value="ECO:0007669"/>
    <property type="project" value="UniProtKB-UniRule"/>
</dbReference>
<dbReference type="InterPro" id="IPR014721">
    <property type="entry name" value="Ribsml_uS5_D2-typ_fold_subgr"/>
</dbReference>
<organism evidence="4 5">
    <name type="scientific">Idiomarina ramblicola</name>
    <dbReference type="NCBI Taxonomy" id="263724"/>
    <lineage>
        <taxon>Bacteria</taxon>
        <taxon>Pseudomonadati</taxon>
        <taxon>Pseudomonadota</taxon>
        <taxon>Gammaproteobacteria</taxon>
        <taxon>Alteromonadales</taxon>
        <taxon>Idiomarinaceae</taxon>
        <taxon>Idiomarina</taxon>
    </lineage>
</organism>
<evidence type="ECO:0000256" key="1">
    <source>
        <dbReference type="ARBA" id="ARBA00022670"/>
    </source>
</evidence>
<protein>
    <recommendedName>
        <fullName evidence="2">endopeptidase La</fullName>
        <ecNumber evidence="2">3.4.21.53</ecNumber>
    </recommendedName>
</protein>
<name>A0A432Z517_9GAMM</name>
<dbReference type="GO" id="GO:0030163">
    <property type="term" value="P:protein catabolic process"/>
    <property type="evidence" value="ECO:0007669"/>
    <property type="project" value="InterPro"/>
</dbReference>
<feature type="domain" description="Lon proteolytic" evidence="3">
    <location>
        <begin position="412"/>
        <end position="607"/>
    </location>
</feature>
<evidence type="ECO:0000259" key="3">
    <source>
        <dbReference type="PROSITE" id="PS51786"/>
    </source>
</evidence>
<dbReference type="Pfam" id="PF05362">
    <property type="entry name" value="Lon_C"/>
    <property type="match status" value="1"/>
</dbReference>
<dbReference type="GO" id="GO:0004176">
    <property type="term" value="F:ATP-dependent peptidase activity"/>
    <property type="evidence" value="ECO:0007669"/>
    <property type="project" value="UniProtKB-UniRule"/>
</dbReference>
<dbReference type="EC" id="3.4.21.53" evidence="2"/>
<keyword evidence="2" id="KW-0720">Serine protease</keyword>
<dbReference type="InterPro" id="IPR020568">
    <property type="entry name" value="Ribosomal_Su5_D2-typ_SF"/>
</dbReference>
<dbReference type="InterPro" id="IPR041699">
    <property type="entry name" value="AAA_32"/>
</dbReference>
<accession>A0A432Z517</accession>
<comment type="caution">
    <text evidence="4">The sequence shown here is derived from an EMBL/GenBank/DDBJ whole genome shotgun (WGS) entry which is preliminary data.</text>
</comment>
<dbReference type="Proteomes" id="UP000288058">
    <property type="component" value="Unassembled WGS sequence"/>
</dbReference>
<dbReference type="OrthoDB" id="9758568at2"/>
<comment type="catalytic activity">
    <reaction evidence="2">
        <text>Hydrolysis of proteins in presence of ATP.</text>
        <dbReference type="EC" id="3.4.21.53"/>
    </reaction>
</comment>
<gene>
    <name evidence="4" type="ORF">CWI78_00690</name>
</gene>
<dbReference type="Pfam" id="PF20436">
    <property type="entry name" value="LonB_AAA-LID"/>
    <property type="match status" value="1"/>
</dbReference>
<feature type="active site" evidence="2">
    <location>
        <position position="545"/>
    </location>
</feature>
<dbReference type="SUPFAM" id="SSF54211">
    <property type="entry name" value="Ribosomal protein S5 domain 2-like"/>
    <property type="match status" value="1"/>
</dbReference>
<dbReference type="EMBL" id="PIQC01000001">
    <property type="protein sequence ID" value="RUO72992.1"/>
    <property type="molecule type" value="Genomic_DNA"/>
</dbReference>
<dbReference type="AlphaFoldDB" id="A0A432Z517"/>
<evidence type="ECO:0000256" key="2">
    <source>
        <dbReference type="PROSITE-ProRule" id="PRU01122"/>
    </source>
</evidence>
<dbReference type="SUPFAM" id="SSF52540">
    <property type="entry name" value="P-loop containing nucleoside triphosphate hydrolases"/>
    <property type="match status" value="1"/>
</dbReference>
<keyword evidence="1 2" id="KW-0645">Protease</keyword>
<dbReference type="RefSeq" id="WP_126779271.1">
    <property type="nucleotide sequence ID" value="NZ_PIQC01000001.1"/>
</dbReference>
<dbReference type="InterPro" id="IPR008269">
    <property type="entry name" value="Lon_proteolytic"/>
</dbReference>
<dbReference type="PRINTS" id="PR00830">
    <property type="entry name" value="ENDOLAPTASE"/>
</dbReference>
<dbReference type="InterPro" id="IPR046843">
    <property type="entry name" value="LonB_AAA-LID"/>
</dbReference>
<sequence>MNLDHLALQPQTTEWLKELPAELTENALVGQKRAVNALDSALRQHGTYSNIYALFPPGLLKRDILDAYFEGNHWEFTSWYDWLYLANSSDPLRPLCVNLPSGTAEAAIKAIWGFLQRPLEQREEAYKAIIEQFDTHKLRDYMQQIRDKKAEDIQGESLASVLVGHEHPAPYYYCDRVTEERLFGHIGVQSVEGTVSSELHLIESGLLHKANGGVLAIEVAQLLENIKLWKRLKDVIEGGEFEWPRQSPDAGAAFFYRPESVPINIKIILLGSRNEYAQLREYDEDFDNFFPFLADFHGHYATQNEPVAPYFNYLQYVWQLADVLPLTTDGYSALLRVCARYTDYQQELTLNTIQLLQVLREANDCALQNQHAKIDKAAIDLALQQQRDREGNLAELSRRSILEQQVRIDTHGSAIGQLNGLTVVTMGGSEFGEPSRITATIHYGDGDIIDIERKSDLSGNIHTKGVMILSAYLANQFARHEPLSVSATVVFEQSYYEVDGDSASLGELCCLISALAEQPVKQSLAITGAVDQFGNVQSIGAVNEKIEGYYALCAHRGLNGEQGVIIPQSNKHQLNLNDEIVEAVKNGQFHVYTVEHVEEALELLTETHVKTLFRNVRERTLDNPDNDQPRSFWRRVFG</sequence>
<dbReference type="InterPro" id="IPR027417">
    <property type="entry name" value="P-loop_NTPase"/>
</dbReference>
<evidence type="ECO:0000313" key="4">
    <source>
        <dbReference type="EMBL" id="RUO72992.1"/>
    </source>
</evidence>
<evidence type="ECO:0000313" key="5">
    <source>
        <dbReference type="Proteomes" id="UP000288058"/>
    </source>
</evidence>
<dbReference type="Gene3D" id="1.10.8.60">
    <property type="match status" value="1"/>
</dbReference>
<dbReference type="Pfam" id="PF13654">
    <property type="entry name" value="AAA_32"/>
    <property type="match status" value="1"/>
</dbReference>
<keyword evidence="2" id="KW-0378">Hydrolase</keyword>